<comment type="caution">
    <text evidence="3">The sequence shown here is derived from an EMBL/GenBank/DDBJ whole genome shotgun (WGS) entry which is preliminary data.</text>
</comment>
<organism evidence="3 4">
    <name type="scientific">Letharia columbiana</name>
    <dbReference type="NCBI Taxonomy" id="112416"/>
    <lineage>
        <taxon>Eukaryota</taxon>
        <taxon>Fungi</taxon>
        <taxon>Dikarya</taxon>
        <taxon>Ascomycota</taxon>
        <taxon>Pezizomycotina</taxon>
        <taxon>Lecanoromycetes</taxon>
        <taxon>OSLEUM clade</taxon>
        <taxon>Lecanoromycetidae</taxon>
        <taxon>Lecanorales</taxon>
        <taxon>Lecanorineae</taxon>
        <taxon>Parmeliaceae</taxon>
        <taxon>Letharia</taxon>
    </lineage>
</organism>
<gene>
    <name evidence="3" type="ORF">HO173_012785</name>
</gene>
<dbReference type="AlphaFoldDB" id="A0A8H6CKS6"/>
<dbReference type="GeneID" id="59294418"/>
<dbReference type="Proteomes" id="UP000578531">
    <property type="component" value="Unassembled WGS sequence"/>
</dbReference>
<proteinExistence type="predicted"/>
<accession>A0A8H6CKS6</accession>
<feature type="region of interest" description="Disordered" evidence="1">
    <location>
        <begin position="384"/>
        <end position="411"/>
    </location>
</feature>
<dbReference type="RefSeq" id="XP_037158476.1">
    <property type="nucleotide sequence ID" value="XM_037314619.1"/>
</dbReference>
<sequence>MLRSIVAPSSLILLAVLPYANALPTLTPGVPIEGGSNGGVVDTSFENIQCSSSITGTSSSQQDRWTAAQGDIALSTLGREFTFNLAVRTQAQGRYDNFASIFFSGPAGANLNCGIEDSDCGTGPPIVSGGCPGMYAAGWEILTSFTSLDHVMNNLATSFGTALNALNIAQATSDFFPSQASVFADKEIVSAVAGILGLIGGLVGLGEETALTGALIGGISGGALGFAGTALGAPPATPGNLTTAYSQIHDTTLKAYNDFAEAIFTKGFVDSTDVTMGSLMANGALLVEPDFNAQIVTVEFQKSVYAQLAVAAWAQTTGLTPFITWDDADCDNVAALYMKQPTNVPGAVVSADFSQVNATISGRCYYLLGAQTIDGCSGPTDKRSLDKRALVPGGTQNPQPDSGTPGSVGSRSSCWKIDVLPGGTNDVLDGTAYHGLLVADFLTGAVAGWTANGDTNGYPPISPSTSYPQSIQDAGFITQIPVCDYRPINGQASKAAGKNCPDLTATATAS</sequence>
<dbReference type="OrthoDB" id="3522618at2759"/>
<name>A0A8H6CKS6_9LECA</name>
<evidence type="ECO:0000256" key="2">
    <source>
        <dbReference type="SAM" id="SignalP"/>
    </source>
</evidence>
<keyword evidence="4" id="KW-1185">Reference proteome</keyword>
<evidence type="ECO:0000256" key="1">
    <source>
        <dbReference type="SAM" id="MobiDB-lite"/>
    </source>
</evidence>
<feature type="compositionally biased region" description="Polar residues" evidence="1">
    <location>
        <begin position="394"/>
        <end position="411"/>
    </location>
</feature>
<feature type="signal peptide" evidence="2">
    <location>
        <begin position="1"/>
        <end position="22"/>
    </location>
</feature>
<protein>
    <submittedName>
        <fullName evidence="3">Uncharacterized protein</fullName>
    </submittedName>
</protein>
<dbReference type="EMBL" id="JACCJC010000104">
    <property type="protein sequence ID" value="KAF6225347.1"/>
    <property type="molecule type" value="Genomic_DNA"/>
</dbReference>
<feature type="chain" id="PRO_5034049219" evidence="2">
    <location>
        <begin position="23"/>
        <end position="510"/>
    </location>
</feature>
<evidence type="ECO:0000313" key="4">
    <source>
        <dbReference type="Proteomes" id="UP000578531"/>
    </source>
</evidence>
<evidence type="ECO:0000313" key="3">
    <source>
        <dbReference type="EMBL" id="KAF6225347.1"/>
    </source>
</evidence>
<keyword evidence="2" id="KW-0732">Signal</keyword>
<reference evidence="3 4" key="1">
    <citation type="journal article" date="2020" name="Genomics">
        <title>Complete, high-quality genomes from long-read metagenomic sequencing of two wolf lichen thalli reveals enigmatic genome architecture.</title>
        <authorList>
            <person name="McKenzie S.K."/>
            <person name="Walston R.F."/>
            <person name="Allen J.L."/>
        </authorList>
    </citation>
    <scope>NUCLEOTIDE SEQUENCE [LARGE SCALE GENOMIC DNA]</scope>
    <source>
        <strain evidence="3">WasteWater2</strain>
    </source>
</reference>